<keyword evidence="1" id="KW-0812">Transmembrane</keyword>
<proteinExistence type="predicted"/>
<dbReference type="RefSeq" id="WP_197312749.1">
    <property type="nucleotide sequence ID" value="NZ_JADZLT010000056.1"/>
</dbReference>
<dbReference type="Proteomes" id="UP000631694">
    <property type="component" value="Unassembled WGS sequence"/>
</dbReference>
<feature type="transmembrane region" description="Helical" evidence="1">
    <location>
        <begin position="70"/>
        <end position="89"/>
    </location>
</feature>
<evidence type="ECO:0008006" key="4">
    <source>
        <dbReference type="Google" id="ProtNLM"/>
    </source>
</evidence>
<comment type="caution">
    <text evidence="2">The sequence shown here is derived from an EMBL/GenBank/DDBJ whole genome shotgun (WGS) entry which is preliminary data.</text>
</comment>
<evidence type="ECO:0000256" key="1">
    <source>
        <dbReference type="SAM" id="Phobius"/>
    </source>
</evidence>
<keyword evidence="1" id="KW-1133">Transmembrane helix</keyword>
<dbReference type="EMBL" id="JADZLT010000056">
    <property type="protein sequence ID" value="MBH0239662.1"/>
    <property type="molecule type" value="Genomic_DNA"/>
</dbReference>
<name>A0A931MZP9_9HYPH</name>
<evidence type="ECO:0000313" key="2">
    <source>
        <dbReference type="EMBL" id="MBH0239662.1"/>
    </source>
</evidence>
<evidence type="ECO:0000313" key="3">
    <source>
        <dbReference type="Proteomes" id="UP000631694"/>
    </source>
</evidence>
<feature type="transmembrane region" description="Helical" evidence="1">
    <location>
        <begin position="173"/>
        <end position="197"/>
    </location>
</feature>
<accession>A0A931MZP9</accession>
<feature type="transmembrane region" description="Helical" evidence="1">
    <location>
        <begin position="42"/>
        <end position="64"/>
    </location>
</feature>
<feature type="transmembrane region" description="Helical" evidence="1">
    <location>
        <begin position="276"/>
        <end position="302"/>
    </location>
</feature>
<feature type="transmembrane region" description="Helical" evidence="1">
    <location>
        <begin position="6"/>
        <end position="30"/>
    </location>
</feature>
<feature type="transmembrane region" description="Helical" evidence="1">
    <location>
        <begin position="119"/>
        <end position="138"/>
    </location>
</feature>
<gene>
    <name evidence="2" type="ORF">I5731_17720</name>
</gene>
<keyword evidence="1" id="KW-0472">Membrane</keyword>
<dbReference type="AlphaFoldDB" id="A0A931MZP9"/>
<reference evidence="2" key="1">
    <citation type="submission" date="2020-12" db="EMBL/GenBank/DDBJ databases">
        <title>Methylobrevis albus sp. nov., isolated from fresh water lack sediment.</title>
        <authorList>
            <person name="Zou Q."/>
        </authorList>
    </citation>
    <scope>NUCLEOTIDE SEQUENCE</scope>
    <source>
        <strain evidence="2">L22</strain>
    </source>
</reference>
<organism evidence="2 3">
    <name type="scientific">Methylobrevis albus</name>
    <dbReference type="NCBI Taxonomy" id="2793297"/>
    <lineage>
        <taxon>Bacteria</taxon>
        <taxon>Pseudomonadati</taxon>
        <taxon>Pseudomonadota</taxon>
        <taxon>Alphaproteobacteria</taxon>
        <taxon>Hyphomicrobiales</taxon>
        <taxon>Pleomorphomonadaceae</taxon>
        <taxon>Methylobrevis</taxon>
    </lineage>
</organism>
<feature type="transmembrane region" description="Helical" evidence="1">
    <location>
        <begin position="218"/>
        <end position="237"/>
    </location>
</feature>
<keyword evidence="3" id="KW-1185">Reference proteome</keyword>
<protein>
    <recommendedName>
        <fullName evidence="4">DUF2232 domain-containing protein</fullName>
    </recommendedName>
</protein>
<sequence>MWTSLAIGVAGGVAAAILFAAILGGGAFALPLSLISPLPIAIVGLGWGTLPGFVAAIVAIITVSSVMSPTVAFGFGLVTALPMAYYAYLAGLARPADETGTGPATAAEWYPIGRIASRIAFVTAASLVVVGFVGGFSIESFVESFRLALAEAIDDPAEVARLQDADTDGMIRLYVSLMPLTLALFWTGMMALDLWLAAMVVRISGRFLRPKDDITVRFQLEPSLVAVFAVAVAVSFAPGELGLVARAFAGALAMVLSIAGFAVVHVLTRGNAARGIVLATIYGVTLLFFSLPLLVMTVLGAADTLLGLRRRKLAGPD</sequence>
<feature type="transmembrane region" description="Helical" evidence="1">
    <location>
        <begin position="243"/>
        <end position="264"/>
    </location>
</feature>